<dbReference type="EMBL" id="CAUOFW020003525">
    <property type="protein sequence ID" value="CAK9160458.1"/>
    <property type="molecule type" value="Genomic_DNA"/>
</dbReference>
<dbReference type="Gene3D" id="3.20.20.300">
    <property type="entry name" value="Glycoside hydrolase, family 3, N-terminal domain"/>
    <property type="match status" value="1"/>
</dbReference>
<dbReference type="GO" id="GO:0016787">
    <property type="term" value="F:hydrolase activity"/>
    <property type="evidence" value="ECO:0007669"/>
    <property type="project" value="UniProtKB-KW"/>
</dbReference>
<dbReference type="InterPro" id="IPR017853">
    <property type="entry name" value="GH"/>
</dbReference>
<dbReference type="InterPro" id="IPR044993">
    <property type="entry name" value="BXL"/>
</dbReference>
<accession>A0ABC8STC5</accession>
<evidence type="ECO:0000313" key="2">
    <source>
        <dbReference type="EMBL" id="CAK9160458.1"/>
    </source>
</evidence>
<evidence type="ECO:0000256" key="1">
    <source>
        <dbReference type="ARBA" id="ARBA00022801"/>
    </source>
</evidence>
<gene>
    <name evidence="2" type="ORF">ILEXP_LOCUS29223</name>
</gene>
<proteinExistence type="predicted"/>
<comment type="caution">
    <text evidence="2">The sequence shown here is derived from an EMBL/GenBank/DDBJ whole genome shotgun (WGS) entry which is preliminary data.</text>
</comment>
<reference evidence="2 3" key="1">
    <citation type="submission" date="2024-02" db="EMBL/GenBank/DDBJ databases">
        <authorList>
            <person name="Vignale AGUSTIN F."/>
            <person name="Sosa J E."/>
            <person name="Modenutti C."/>
        </authorList>
    </citation>
    <scope>NUCLEOTIDE SEQUENCE [LARGE SCALE GENOMIC DNA]</scope>
</reference>
<dbReference type="PANTHER" id="PTHR42721">
    <property type="entry name" value="SUGAR HYDROLASE-RELATED"/>
    <property type="match status" value="1"/>
</dbReference>
<dbReference type="SUPFAM" id="SSF51445">
    <property type="entry name" value="(Trans)glycosidases"/>
    <property type="match status" value="1"/>
</dbReference>
<organism evidence="2 3">
    <name type="scientific">Ilex paraguariensis</name>
    <name type="common">yerba mate</name>
    <dbReference type="NCBI Taxonomy" id="185542"/>
    <lineage>
        <taxon>Eukaryota</taxon>
        <taxon>Viridiplantae</taxon>
        <taxon>Streptophyta</taxon>
        <taxon>Embryophyta</taxon>
        <taxon>Tracheophyta</taxon>
        <taxon>Spermatophyta</taxon>
        <taxon>Magnoliopsida</taxon>
        <taxon>eudicotyledons</taxon>
        <taxon>Gunneridae</taxon>
        <taxon>Pentapetalae</taxon>
        <taxon>asterids</taxon>
        <taxon>campanulids</taxon>
        <taxon>Aquifoliales</taxon>
        <taxon>Aquifoliaceae</taxon>
        <taxon>Ilex</taxon>
    </lineage>
</organism>
<dbReference type="PANTHER" id="PTHR42721:SF14">
    <property type="entry name" value="BETA-D-XYLOSIDASE 4-RELATED"/>
    <property type="match status" value="1"/>
</dbReference>
<keyword evidence="3" id="KW-1185">Reference proteome</keyword>
<name>A0ABC8STC5_9AQUA</name>
<dbReference type="InterPro" id="IPR036962">
    <property type="entry name" value="Glyco_hydro_3_N_sf"/>
</dbReference>
<evidence type="ECO:0000313" key="3">
    <source>
        <dbReference type="Proteomes" id="UP001642360"/>
    </source>
</evidence>
<protein>
    <submittedName>
        <fullName evidence="2">Uncharacterized protein</fullName>
    </submittedName>
</protein>
<dbReference type="AlphaFoldDB" id="A0ABC8STC5"/>
<dbReference type="Proteomes" id="UP001642360">
    <property type="component" value="Unassembled WGS sequence"/>
</dbReference>
<sequence>MASQNRAPTKLSVFLCFQIITSILCNFFLNSNQVLAQTSPVFACDVDNNPGLSNFTFCDSSLGLKIRVDDLVKRLTLQEKIGFLVNAAGSVSRLGIPKYEWWSEALHGVSYVGPGTHFSSLVPGATSFPQVILTAASFNVTLFETIGKVAVEKRRVCFFNGSIKQ</sequence>
<keyword evidence="1" id="KW-0378">Hydrolase</keyword>